<feature type="transmembrane region" description="Helical" evidence="1">
    <location>
        <begin position="7"/>
        <end position="23"/>
    </location>
</feature>
<feature type="transmembrane region" description="Helical" evidence="1">
    <location>
        <begin position="183"/>
        <end position="205"/>
    </location>
</feature>
<dbReference type="Proteomes" id="UP000003730">
    <property type="component" value="Unassembled WGS sequence"/>
</dbReference>
<proteinExistence type="predicted"/>
<feature type="transmembrane region" description="Helical" evidence="1">
    <location>
        <begin position="157"/>
        <end position="176"/>
    </location>
</feature>
<feature type="transmembrane region" description="Helical" evidence="1">
    <location>
        <begin position="86"/>
        <end position="107"/>
    </location>
</feature>
<evidence type="ECO:0008006" key="4">
    <source>
        <dbReference type="Google" id="ProtNLM"/>
    </source>
</evidence>
<comment type="caution">
    <text evidence="2">The sequence shown here is derived from an EMBL/GenBank/DDBJ whole genome shotgun (WGS) entry which is preliminary data.</text>
</comment>
<keyword evidence="1" id="KW-0472">Membrane</keyword>
<gene>
    <name evidence="2" type="ORF">BZARG_2297</name>
</gene>
<feature type="transmembrane region" description="Helical" evidence="1">
    <location>
        <begin position="211"/>
        <end position="228"/>
    </location>
</feature>
<dbReference type="eggNOG" id="ENOG5032NX0">
    <property type="taxonomic scope" value="Bacteria"/>
</dbReference>
<feature type="transmembrane region" description="Helical" evidence="1">
    <location>
        <begin position="54"/>
        <end position="74"/>
    </location>
</feature>
<feature type="transmembrane region" description="Helical" evidence="1">
    <location>
        <begin position="119"/>
        <end position="141"/>
    </location>
</feature>
<name>G2EGN9_9FLAO</name>
<reference evidence="2 3" key="1">
    <citation type="journal article" date="2008" name="Int. J. Syst. Evol. Microbiol.">
        <title>Bizionia argentinensis sp. nov., isolated from surface marine water in Antarctica.</title>
        <authorList>
            <person name="Bercovich A."/>
            <person name="Vazquez S.C."/>
            <person name="Yankilevich P."/>
            <person name="Coria S.H."/>
            <person name="Foti M."/>
            <person name="Hernandez E."/>
            <person name="Vidal A."/>
            <person name="Ruberto L."/>
            <person name="Melo C."/>
            <person name="Marenssi S."/>
            <person name="Criscuolo M."/>
            <person name="Memoli M."/>
            <person name="Arguelles M."/>
            <person name="Mac Cormack W.P."/>
        </authorList>
    </citation>
    <scope>NUCLEOTIDE SEQUENCE [LARGE SCALE GENOMIC DNA]</scope>
    <source>
        <strain evidence="2 3">JUB59</strain>
    </source>
</reference>
<evidence type="ECO:0000256" key="1">
    <source>
        <dbReference type="SAM" id="Phobius"/>
    </source>
</evidence>
<organism evidence="2 3">
    <name type="scientific">Bizionia argentinensis JUB59</name>
    <dbReference type="NCBI Taxonomy" id="1046627"/>
    <lineage>
        <taxon>Bacteria</taxon>
        <taxon>Pseudomonadati</taxon>
        <taxon>Bacteroidota</taxon>
        <taxon>Flavobacteriia</taxon>
        <taxon>Flavobacteriales</taxon>
        <taxon>Flavobacteriaceae</taxon>
        <taxon>Bizionia</taxon>
    </lineage>
</organism>
<keyword evidence="3" id="KW-1185">Reference proteome</keyword>
<dbReference type="STRING" id="1046627.BZARG_2297"/>
<keyword evidence="1" id="KW-1133">Transmembrane helix</keyword>
<feature type="transmembrane region" description="Helical" evidence="1">
    <location>
        <begin position="29"/>
        <end position="47"/>
    </location>
</feature>
<sequence>MKLTNIIIFLIIVLCVAFAVFQFNGLEFLSISSKSLIVPLFTLLYFINVRDKPTFFTLFLLTFSITELSVFAEYATDNYGQIKFDLVYILGNILYIIAYCFLIAEVFKTINVRKVLKKYLLQIIVLMALNIYIAYMLIAIVNPKFMAKSHYLISIELLYNVVMLLLLMVSLISYFYNDNKKTLLVFLGSICIVFSEVIQIAYFYITDHDMLNILQTLLFVVAFAFFYFHSTVKNRKVQLFMLH</sequence>
<accession>G2EGN9</accession>
<keyword evidence="1" id="KW-0812">Transmembrane</keyword>
<dbReference type="EMBL" id="AFXZ01000061">
    <property type="protein sequence ID" value="EGV42377.1"/>
    <property type="molecule type" value="Genomic_DNA"/>
</dbReference>
<evidence type="ECO:0000313" key="3">
    <source>
        <dbReference type="Proteomes" id="UP000003730"/>
    </source>
</evidence>
<dbReference type="AlphaFoldDB" id="G2EGN9"/>
<evidence type="ECO:0000313" key="2">
    <source>
        <dbReference type="EMBL" id="EGV42377.1"/>
    </source>
</evidence>
<protein>
    <recommendedName>
        <fullName evidence="4">Lysoplasmalogenase</fullName>
    </recommendedName>
</protein>